<feature type="compositionally biased region" description="Basic and acidic residues" evidence="1">
    <location>
        <begin position="373"/>
        <end position="392"/>
    </location>
</feature>
<keyword evidence="2" id="KW-0472">Membrane</keyword>
<feature type="transmembrane region" description="Helical" evidence="2">
    <location>
        <begin position="210"/>
        <end position="230"/>
    </location>
</feature>
<dbReference type="OrthoDB" id="2756618at2759"/>
<feature type="region of interest" description="Disordered" evidence="1">
    <location>
        <begin position="297"/>
        <end position="347"/>
    </location>
</feature>
<protein>
    <submittedName>
        <fullName evidence="3">Uncharacterized protein</fullName>
    </submittedName>
</protein>
<feature type="transmembrane region" description="Helical" evidence="2">
    <location>
        <begin position="43"/>
        <end position="64"/>
    </location>
</feature>
<feature type="transmembrane region" description="Helical" evidence="2">
    <location>
        <begin position="236"/>
        <end position="258"/>
    </location>
</feature>
<evidence type="ECO:0000313" key="3">
    <source>
        <dbReference type="EMBL" id="THV01374.1"/>
    </source>
</evidence>
<feature type="transmembrane region" description="Helical" evidence="2">
    <location>
        <begin position="168"/>
        <end position="190"/>
    </location>
</feature>
<feature type="transmembrane region" description="Helical" evidence="2">
    <location>
        <begin position="12"/>
        <end position="31"/>
    </location>
</feature>
<dbReference type="AlphaFoldDB" id="A0A4S8MGW4"/>
<evidence type="ECO:0000256" key="1">
    <source>
        <dbReference type="SAM" id="MobiDB-lite"/>
    </source>
</evidence>
<accession>A0A4S8MGW4</accession>
<evidence type="ECO:0000256" key="2">
    <source>
        <dbReference type="SAM" id="Phobius"/>
    </source>
</evidence>
<proteinExistence type="predicted"/>
<organism evidence="3 4">
    <name type="scientific">Dendrothele bispora (strain CBS 962.96)</name>
    <dbReference type="NCBI Taxonomy" id="1314807"/>
    <lineage>
        <taxon>Eukaryota</taxon>
        <taxon>Fungi</taxon>
        <taxon>Dikarya</taxon>
        <taxon>Basidiomycota</taxon>
        <taxon>Agaricomycotina</taxon>
        <taxon>Agaricomycetes</taxon>
        <taxon>Agaricomycetidae</taxon>
        <taxon>Agaricales</taxon>
        <taxon>Agaricales incertae sedis</taxon>
        <taxon>Dendrothele</taxon>
    </lineage>
</organism>
<evidence type="ECO:0000313" key="4">
    <source>
        <dbReference type="Proteomes" id="UP000297245"/>
    </source>
</evidence>
<keyword evidence="2" id="KW-1133">Transmembrane helix</keyword>
<keyword evidence="4" id="KW-1185">Reference proteome</keyword>
<sequence length="392" mass="42018">MALDYAKSCLIGALMECIAYGLYLTFFLQTVQILRKKLVKGPIFIYLSVTTAVLFILITMRMVLDNKAAVEAFTNDTITPNAADIYYTSFGNGAMFRTGTYIALTIVADIFIVYRVFAVWGRNVWISLLPFLLAVADIVSGALVIRTIRHLEAGASPDGNDIASHILVFYGFTLALNVLCTLIIALRFYLARRQAAANKIAPSMDLSTTLVIVVESAALYSICLIVMLVPTAMGDNAQYCMLSMMPGIVGLAFSLVIVRVGSGVSPNATSGGPKSGLQFANFRTTPNTTIMTSQFGQGIASGRHSGSRYYEPESTTTDQTHSVRGGRGGSSSGVTSGHELEDGGVGGGISVHFGDLVYDGSVGDGSMTNRTENSSEREHDDKDRDPTSKSEV</sequence>
<feature type="transmembrane region" description="Helical" evidence="2">
    <location>
        <begin position="124"/>
        <end position="148"/>
    </location>
</feature>
<keyword evidence="2" id="KW-0812">Transmembrane</keyword>
<feature type="region of interest" description="Disordered" evidence="1">
    <location>
        <begin position="361"/>
        <end position="392"/>
    </location>
</feature>
<dbReference type="Proteomes" id="UP000297245">
    <property type="component" value="Unassembled WGS sequence"/>
</dbReference>
<gene>
    <name evidence="3" type="ORF">K435DRAFT_836803</name>
</gene>
<reference evidence="3 4" key="1">
    <citation type="journal article" date="2019" name="Nat. Ecol. Evol.">
        <title>Megaphylogeny resolves global patterns of mushroom evolution.</title>
        <authorList>
            <person name="Varga T."/>
            <person name="Krizsan K."/>
            <person name="Foldi C."/>
            <person name="Dima B."/>
            <person name="Sanchez-Garcia M."/>
            <person name="Sanchez-Ramirez S."/>
            <person name="Szollosi G.J."/>
            <person name="Szarkandi J.G."/>
            <person name="Papp V."/>
            <person name="Albert L."/>
            <person name="Andreopoulos W."/>
            <person name="Angelini C."/>
            <person name="Antonin V."/>
            <person name="Barry K.W."/>
            <person name="Bougher N.L."/>
            <person name="Buchanan P."/>
            <person name="Buyck B."/>
            <person name="Bense V."/>
            <person name="Catcheside P."/>
            <person name="Chovatia M."/>
            <person name="Cooper J."/>
            <person name="Damon W."/>
            <person name="Desjardin D."/>
            <person name="Finy P."/>
            <person name="Geml J."/>
            <person name="Haridas S."/>
            <person name="Hughes K."/>
            <person name="Justo A."/>
            <person name="Karasinski D."/>
            <person name="Kautmanova I."/>
            <person name="Kiss B."/>
            <person name="Kocsube S."/>
            <person name="Kotiranta H."/>
            <person name="LaButti K.M."/>
            <person name="Lechner B.E."/>
            <person name="Liimatainen K."/>
            <person name="Lipzen A."/>
            <person name="Lukacs Z."/>
            <person name="Mihaltcheva S."/>
            <person name="Morgado L.N."/>
            <person name="Niskanen T."/>
            <person name="Noordeloos M.E."/>
            <person name="Ohm R.A."/>
            <person name="Ortiz-Santana B."/>
            <person name="Ovrebo C."/>
            <person name="Racz N."/>
            <person name="Riley R."/>
            <person name="Savchenko A."/>
            <person name="Shiryaev A."/>
            <person name="Soop K."/>
            <person name="Spirin V."/>
            <person name="Szebenyi C."/>
            <person name="Tomsovsky M."/>
            <person name="Tulloss R.E."/>
            <person name="Uehling J."/>
            <person name="Grigoriev I.V."/>
            <person name="Vagvolgyi C."/>
            <person name="Papp T."/>
            <person name="Martin F.M."/>
            <person name="Miettinen O."/>
            <person name="Hibbett D.S."/>
            <person name="Nagy L.G."/>
        </authorList>
    </citation>
    <scope>NUCLEOTIDE SEQUENCE [LARGE SCALE GENOMIC DNA]</scope>
    <source>
        <strain evidence="3 4">CBS 962.96</strain>
    </source>
</reference>
<name>A0A4S8MGW4_DENBC</name>
<feature type="transmembrane region" description="Helical" evidence="2">
    <location>
        <begin position="99"/>
        <end position="117"/>
    </location>
</feature>
<dbReference type="EMBL" id="ML179090">
    <property type="protein sequence ID" value="THV01374.1"/>
    <property type="molecule type" value="Genomic_DNA"/>
</dbReference>